<evidence type="ECO:0000256" key="6">
    <source>
        <dbReference type="ARBA" id="ARBA00023136"/>
    </source>
</evidence>
<gene>
    <name evidence="9" type="ORF">GCM10022202_27250</name>
</gene>
<feature type="transmembrane region" description="Helical" evidence="7">
    <location>
        <begin position="253"/>
        <end position="273"/>
    </location>
</feature>
<feature type="transmembrane region" description="Helical" evidence="7">
    <location>
        <begin position="142"/>
        <end position="159"/>
    </location>
</feature>
<feature type="transmembrane region" description="Helical" evidence="7">
    <location>
        <begin position="69"/>
        <end position="88"/>
    </location>
</feature>
<sequence length="282" mass="28322">MPLARRAAGAAAVAVALAVPAAFGVFPLLVLAANALGMGIAPADEGPTLAHLSAALTSPSAQQALGNSILIAGGSVVAAAVLAVPLVLRQAHAERTGRRGLRLALMDGLLTLPIALPGIVIGFFAIVLVGRTGLFALAWEDVSGLAYTATGMLVAYVYFSLPRVVGPLRAVAREIDAALAETAATLGASPIRVLFTITLPLLLPALVEAAGTAAAVALGGYGTVATLSEGVRLLPLNVVNALSTGYRLAESSALAILLAATAVVAMLLGRLCATGLRRVMSR</sequence>
<comment type="caution">
    <text evidence="9">The sequence shown here is derived from an EMBL/GenBank/DDBJ whole genome shotgun (WGS) entry which is preliminary data.</text>
</comment>
<evidence type="ECO:0000313" key="9">
    <source>
        <dbReference type="EMBL" id="GAA3663897.1"/>
    </source>
</evidence>
<feature type="transmembrane region" description="Helical" evidence="7">
    <location>
        <begin position="201"/>
        <end position="224"/>
    </location>
</feature>
<proteinExistence type="inferred from homology"/>
<accession>A0ABP7BM08</accession>
<organism evidence="9 10">
    <name type="scientific">Microbacterium marinilacus</name>
    <dbReference type="NCBI Taxonomy" id="415209"/>
    <lineage>
        <taxon>Bacteria</taxon>
        <taxon>Bacillati</taxon>
        <taxon>Actinomycetota</taxon>
        <taxon>Actinomycetes</taxon>
        <taxon>Micrococcales</taxon>
        <taxon>Microbacteriaceae</taxon>
        <taxon>Microbacterium</taxon>
    </lineage>
</organism>
<dbReference type="SUPFAM" id="SSF161098">
    <property type="entry name" value="MetI-like"/>
    <property type="match status" value="1"/>
</dbReference>
<evidence type="ECO:0000256" key="7">
    <source>
        <dbReference type="RuleBase" id="RU363032"/>
    </source>
</evidence>
<keyword evidence="6 7" id="KW-0472">Membrane</keyword>
<dbReference type="EMBL" id="BAAAYV010000015">
    <property type="protein sequence ID" value="GAA3663897.1"/>
    <property type="molecule type" value="Genomic_DNA"/>
</dbReference>
<dbReference type="PANTHER" id="PTHR30183">
    <property type="entry name" value="MOLYBDENUM TRANSPORT SYSTEM PERMEASE PROTEIN MODB"/>
    <property type="match status" value="1"/>
</dbReference>
<evidence type="ECO:0000256" key="2">
    <source>
        <dbReference type="ARBA" id="ARBA00022448"/>
    </source>
</evidence>
<evidence type="ECO:0000256" key="4">
    <source>
        <dbReference type="ARBA" id="ARBA00022692"/>
    </source>
</evidence>
<reference evidence="10" key="1">
    <citation type="journal article" date="2019" name="Int. J. Syst. Evol. Microbiol.">
        <title>The Global Catalogue of Microorganisms (GCM) 10K type strain sequencing project: providing services to taxonomists for standard genome sequencing and annotation.</title>
        <authorList>
            <consortium name="The Broad Institute Genomics Platform"/>
            <consortium name="The Broad Institute Genome Sequencing Center for Infectious Disease"/>
            <person name="Wu L."/>
            <person name="Ma J."/>
        </authorList>
    </citation>
    <scope>NUCLEOTIDE SEQUENCE [LARGE SCALE GENOMIC DNA]</scope>
    <source>
        <strain evidence="10">JCM 16546</strain>
    </source>
</reference>
<dbReference type="InterPro" id="IPR000515">
    <property type="entry name" value="MetI-like"/>
</dbReference>
<dbReference type="InterPro" id="IPR035906">
    <property type="entry name" value="MetI-like_sf"/>
</dbReference>
<evidence type="ECO:0000313" key="10">
    <source>
        <dbReference type="Proteomes" id="UP001410795"/>
    </source>
</evidence>
<protein>
    <submittedName>
        <fullName evidence="9">ABC transporter permease</fullName>
    </submittedName>
</protein>
<dbReference type="Proteomes" id="UP001410795">
    <property type="component" value="Unassembled WGS sequence"/>
</dbReference>
<name>A0ABP7BM08_9MICO</name>
<evidence type="ECO:0000256" key="5">
    <source>
        <dbReference type="ARBA" id="ARBA00022989"/>
    </source>
</evidence>
<comment type="similarity">
    <text evidence="7">Belongs to the binding-protein-dependent transport system permease family.</text>
</comment>
<comment type="subcellular location">
    <subcellularLocation>
        <location evidence="1 7">Cell membrane</location>
        <topology evidence="1 7">Multi-pass membrane protein</topology>
    </subcellularLocation>
</comment>
<evidence type="ECO:0000256" key="3">
    <source>
        <dbReference type="ARBA" id="ARBA00022475"/>
    </source>
</evidence>
<keyword evidence="10" id="KW-1185">Reference proteome</keyword>
<evidence type="ECO:0000259" key="8">
    <source>
        <dbReference type="PROSITE" id="PS50928"/>
    </source>
</evidence>
<feature type="domain" description="ABC transmembrane type-1" evidence="8">
    <location>
        <begin position="65"/>
        <end position="269"/>
    </location>
</feature>
<evidence type="ECO:0000256" key="1">
    <source>
        <dbReference type="ARBA" id="ARBA00004651"/>
    </source>
</evidence>
<feature type="transmembrane region" description="Helical" evidence="7">
    <location>
        <begin position="109"/>
        <end position="130"/>
    </location>
</feature>
<dbReference type="PROSITE" id="PS50928">
    <property type="entry name" value="ABC_TM1"/>
    <property type="match status" value="1"/>
</dbReference>
<keyword evidence="3" id="KW-1003">Cell membrane</keyword>
<keyword evidence="5 7" id="KW-1133">Transmembrane helix</keyword>
<dbReference type="Gene3D" id="1.10.3720.10">
    <property type="entry name" value="MetI-like"/>
    <property type="match status" value="1"/>
</dbReference>
<dbReference type="Pfam" id="PF00528">
    <property type="entry name" value="BPD_transp_1"/>
    <property type="match status" value="1"/>
</dbReference>
<keyword evidence="4 7" id="KW-0812">Transmembrane</keyword>
<dbReference type="PANTHER" id="PTHR30183:SF3">
    <property type="entry name" value="MOLYBDENUM TRANSPORT SYSTEM PERMEASE PROTEIN MODB"/>
    <property type="match status" value="1"/>
</dbReference>
<keyword evidence="2 7" id="KW-0813">Transport</keyword>
<dbReference type="RefSeq" id="WP_221860656.1">
    <property type="nucleotide sequence ID" value="NZ_BAAAYV010000015.1"/>
</dbReference>